<protein>
    <submittedName>
        <fullName evidence="1">Uncharacterized protein</fullName>
    </submittedName>
</protein>
<reference evidence="1 2" key="1">
    <citation type="submission" date="2018-06" db="EMBL/GenBank/DDBJ databases">
        <title>Comparative genomics reveals the genomic features of Rhizophagus irregularis, R. cerebriforme, R. diaphanum and Gigaspora rosea, and their symbiotic lifestyle signature.</title>
        <authorList>
            <person name="Morin E."/>
            <person name="San Clemente H."/>
            <person name="Chen E.C.H."/>
            <person name="De La Providencia I."/>
            <person name="Hainaut M."/>
            <person name="Kuo A."/>
            <person name="Kohler A."/>
            <person name="Murat C."/>
            <person name="Tang N."/>
            <person name="Roy S."/>
            <person name="Loubradou J."/>
            <person name="Henrissat B."/>
            <person name="Grigoriev I.V."/>
            <person name="Corradi N."/>
            <person name="Roux C."/>
            <person name="Martin F.M."/>
        </authorList>
    </citation>
    <scope>NUCLEOTIDE SEQUENCE [LARGE SCALE GENOMIC DNA]</scope>
    <source>
        <strain evidence="1 2">DAOM 194757</strain>
    </source>
</reference>
<dbReference type="EMBL" id="QKWP01002549">
    <property type="protein sequence ID" value="RIB02916.1"/>
    <property type="molecule type" value="Genomic_DNA"/>
</dbReference>
<sequence>MPNKLRRCQGCNKTGKKKYCYIKALISDLTNIQVDTKRLVHANIQDLQTIANLNIDKLPTITQLNMFTTRKEQQVKDTINAIPNITQELWNKYQTLFGRKEINATLQKSKLRRPAAIWEISGIYKKSKPLTAPGQPTTKQS</sequence>
<proteinExistence type="predicted"/>
<evidence type="ECO:0000313" key="1">
    <source>
        <dbReference type="EMBL" id="RIB02916.1"/>
    </source>
</evidence>
<gene>
    <name evidence="1" type="ORF">C2G38_2226499</name>
</gene>
<organism evidence="1 2">
    <name type="scientific">Gigaspora rosea</name>
    <dbReference type="NCBI Taxonomy" id="44941"/>
    <lineage>
        <taxon>Eukaryota</taxon>
        <taxon>Fungi</taxon>
        <taxon>Fungi incertae sedis</taxon>
        <taxon>Mucoromycota</taxon>
        <taxon>Glomeromycotina</taxon>
        <taxon>Glomeromycetes</taxon>
        <taxon>Diversisporales</taxon>
        <taxon>Gigasporaceae</taxon>
        <taxon>Gigaspora</taxon>
    </lineage>
</organism>
<keyword evidence="2" id="KW-1185">Reference proteome</keyword>
<evidence type="ECO:0000313" key="2">
    <source>
        <dbReference type="Proteomes" id="UP000266673"/>
    </source>
</evidence>
<accession>A0A397U740</accession>
<name>A0A397U740_9GLOM</name>
<comment type="caution">
    <text evidence="1">The sequence shown here is derived from an EMBL/GenBank/DDBJ whole genome shotgun (WGS) entry which is preliminary data.</text>
</comment>
<dbReference type="AlphaFoldDB" id="A0A397U740"/>
<dbReference type="Proteomes" id="UP000266673">
    <property type="component" value="Unassembled WGS sequence"/>
</dbReference>